<proteinExistence type="inferred from homology"/>
<dbReference type="GO" id="GO:0033707">
    <property type="term" value="F:3''-deamino-3''-oxonicotianamine reductase activity"/>
    <property type="evidence" value="ECO:0007669"/>
    <property type="project" value="UniProtKB-ARBA"/>
</dbReference>
<dbReference type="FunFam" id="3.20.20.100:FF:000014">
    <property type="entry name" value="NAD(P)-linked oxidoreductase superfamily protein"/>
    <property type="match status" value="1"/>
</dbReference>
<dbReference type="InterPro" id="IPR036812">
    <property type="entry name" value="NAD(P)_OxRdtase_dom_sf"/>
</dbReference>
<evidence type="ECO:0000313" key="7">
    <source>
        <dbReference type="EMBL" id="KAJ4752904.1"/>
    </source>
</evidence>
<dbReference type="InterPro" id="IPR044497">
    <property type="entry name" value="AKR4A/B"/>
</dbReference>
<reference evidence="7" key="1">
    <citation type="submission" date="2022-08" db="EMBL/GenBank/DDBJ databases">
        <authorList>
            <person name="Marques A."/>
        </authorList>
    </citation>
    <scope>NUCLEOTIDE SEQUENCE</scope>
    <source>
        <strain evidence="7">RhyPub2mFocal</strain>
        <tissue evidence="7">Leaves</tissue>
    </source>
</reference>
<dbReference type="GO" id="GO:1990641">
    <property type="term" value="P:response to iron ion starvation"/>
    <property type="evidence" value="ECO:0007669"/>
    <property type="project" value="UniProtKB-ARBA"/>
</dbReference>
<evidence type="ECO:0000313" key="8">
    <source>
        <dbReference type="Proteomes" id="UP001140206"/>
    </source>
</evidence>
<dbReference type="Pfam" id="PF00248">
    <property type="entry name" value="Aldo_ket_red"/>
    <property type="match status" value="1"/>
</dbReference>
<dbReference type="Proteomes" id="UP001140206">
    <property type="component" value="Chromosome 5"/>
</dbReference>
<dbReference type="CDD" id="cd19124">
    <property type="entry name" value="AKR_AKR4A_4B"/>
    <property type="match status" value="1"/>
</dbReference>
<dbReference type="PANTHER" id="PTHR11732">
    <property type="entry name" value="ALDO/KETO REDUCTASE"/>
    <property type="match status" value="1"/>
</dbReference>
<feature type="site" description="Lowers pKa of active site Tyr" evidence="5">
    <location>
        <position position="88"/>
    </location>
</feature>
<evidence type="ECO:0000256" key="3">
    <source>
        <dbReference type="PIRSR" id="PIRSR000097-1"/>
    </source>
</evidence>
<evidence type="ECO:0000259" key="6">
    <source>
        <dbReference type="Pfam" id="PF00248"/>
    </source>
</evidence>
<feature type="domain" description="NADP-dependent oxidoreductase" evidence="6">
    <location>
        <begin position="25"/>
        <end position="292"/>
    </location>
</feature>
<protein>
    <submittedName>
        <fullName evidence="7">NAD(P)-linked oxidoreductase superfamily protein</fullName>
    </submittedName>
</protein>
<dbReference type="PROSITE" id="PS00798">
    <property type="entry name" value="ALDOKETO_REDUCTASE_1"/>
    <property type="match status" value="1"/>
</dbReference>
<evidence type="ECO:0000256" key="4">
    <source>
        <dbReference type="PIRSR" id="PIRSR000097-2"/>
    </source>
</evidence>
<dbReference type="PRINTS" id="PR00069">
    <property type="entry name" value="ALDKETRDTASE"/>
</dbReference>
<comment type="caution">
    <text evidence="7">The sequence shown here is derived from an EMBL/GenBank/DDBJ whole genome shotgun (WGS) entry which is preliminary data.</text>
</comment>
<dbReference type="InterPro" id="IPR023210">
    <property type="entry name" value="NADP_OxRdtase_dom"/>
</dbReference>
<dbReference type="PROSITE" id="PS00063">
    <property type="entry name" value="ALDOKETO_REDUCTASE_3"/>
    <property type="match status" value="1"/>
</dbReference>
<dbReference type="GO" id="GO:0019290">
    <property type="term" value="P:siderophore biosynthetic process"/>
    <property type="evidence" value="ECO:0007669"/>
    <property type="project" value="UniProtKB-ARBA"/>
</dbReference>
<name>A0AAV8CDK9_9POAL</name>
<dbReference type="Gene3D" id="3.20.20.100">
    <property type="entry name" value="NADP-dependent oxidoreductase domain"/>
    <property type="match status" value="1"/>
</dbReference>
<keyword evidence="8" id="KW-1185">Reference proteome</keyword>
<comment type="similarity">
    <text evidence="1">Belongs to the aldo/keto reductase family.</text>
</comment>
<sequence>MALEKSPKIPIVMLSSGHTMPVVALGTFDYNFEPQTAKEAVIEAIKAGYRHFDTASVYGSEGAVGEAIAEAVQLGLIGSRTEVFITSKLWCTDNHPNRVLPAIRYSLKKLNMDYLDLYLMHWPMSAKPGPASFPVKRDDVVPLDLEGVWEAMEECQRLGLTKTIGVSNFTTKKLEELLTFANIPPAINQVEMNPGWQQQKLRRYCANKGIFITAYYPLGGQITLGNTNPVLTCDVLKEIATAKGKTAAQISLRWILEQDVGIVVKSFNIERLRQNLEIFNWELSQEELLQISSNITQKKAARVQFMLSNEGSLTSVNISEIDIIET</sequence>
<accession>A0AAV8CDK9</accession>
<feature type="binding site" evidence="4">
    <location>
        <position position="121"/>
    </location>
    <ligand>
        <name>substrate</name>
    </ligand>
</feature>
<evidence type="ECO:0000256" key="1">
    <source>
        <dbReference type="ARBA" id="ARBA00007905"/>
    </source>
</evidence>
<feature type="active site" description="Proton donor" evidence="3">
    <location>
        <position position="58"/>
    </location>
</feature>
<organism evidence="7 8">
    <name type="scientific">Rhynchospora pubera</name>
    <dbReference type="NCBI Taxonomy" id="906938"/>
    <lineage>
        <taxon>Eukaryota</taxon>
        <taxon>Viridiplantae</taxon>
        <taxon>Streptophyta</taxon>
        <taxon>Embryophyta</taxon>
        <taxon>Tracheophyta</taxon>
        <taxon>Spermatophyta</taxon>
        <taxon>Magnoliopsida</taxon>
        <taxon>Liliopsida</taxon>
        <taxon>Poales</taxon>
        <taxon>Cyperaceae</taxon>
        <taxon>Cyperoideae</taxon>
        <taxon>Rhynchosporeae</taxon>
        <taxon>Rhynchospora</taxon>
    </lineage>
</organism>
<evidence type="ECO:0000256" key="2">
    <source>
        <dbReference type="ARBA" id="ARBA00023002"/>
    </source>
</evidence>
<dbReference type="PIRSF" id="PIRSF000097">
    <property type="entry name" value="AKR"/>
    <property type="match status" value="1"/>
</dbReference>
<gene>
    <name evidence="7" type="ORF">LUZ62_087309</name>
</gene>
<keyword evidence="2" id="KW-0560">Oxidoreductase</keyword>
<dbReference type="EMBL" id="JAMFTS010000005">
    <property type="protein sequence ID" value="KAJ4752904.1"/>
    <property type="molecule type" value="Genomic_DNA"/>
</dbReference>
<dbReference type="InterPro" id="IPR020471">
    <property type="entry name" value="AKR"/>
</dbReference>
<dbReference type="PROSITE" id="PS00062">
    <property type="entry name" value="ALDOKETO_REDUCTASE_2"/>
    <property type="match status" value="1"/>
</dbReference>
<dbReference type="AlphaFoldDB" id="A0AAV8CDK9"/>
<dbReference type="SUPFAM" id="SSF51430">
    <property type="entry name" value="NAD(P)-linked oxidoreductase"/>
    <property type="match status" value="1"/>
</dbReference>
<dbReference type="InterPro" id="IPR018170">
    <property type="entry name" value="Aldo/ket_reductase_CS"/>
</dbReference>
<evidence type="ECO:0000256" key="5">
    <source>
        <dbReference type="PIRSR" id="PIRSR000097-3"/>
    </source>
</evidence>